<evidence type="ECO:0000313" key="2">
    <source>
        <dbReference type="Proteomes" id="UP000619788"/>
    </source>
</evidence>
<dbReference type="AlphaFoldDB" id="A0A8J3WHS9"/>
<protein>
    <submittedName>
        <fullName evidence="1">Uncharacterized protein</fullName>
    </submittedName>
</protein>
<evidence type="ECO:0000313" key="1">
    <source>
        <dbReference type="EMBL" id="GIH89750.1"/>
    </source>
</evidence>
<dbReference type="RefSeq" id="WP_204062150.1">
    <property type="nucleotide sequence ID" value="NZ_BOOJ01000006.1"/>
</dbReference>
<proteinExistence type="predicted"/>
<reference evidence="1 2" key="1">
    <citation type="submission" date="2021-01" db="EMBL/GenBank/DDBJ databases">
        <title>Whole genome shotgun sequence of Planobispora siamensis NBRC 107568.</title>
        <authorList>
            <person name="Komaki H."/>
            <person name="Tamura T."/>
        </authorList>
    </citation>
    <scope>NUCLEOTIDE SEQUENCE [LARGE SCALE GENOMIC DNA]</scope>
    <source>
        <strain evidence="1 2">NBRC 107568</strain>
    </source>
</reference>
<sequence length="147" mass="15765">MRRNVRTAWITVGGALTALAVLVLPVTVWTETRPPGSIHDTSLLSSTASESSVQVYRLTSPVIVVLASGEVEVQVVPGETGRLTVERTITWSRERPGLFESWDGTILQAQLSCPESGRAAEPNCRARYTLRVPDGIRVEGLGSPPGG</sequence>
<dbReference type="Proteomes" id="UP000619788">
    <property type="component" value="Unassembled WGS sequence"/>
</dbReference>
<name>A0A8J3WHS9_9ACTN</name>
<gene>
    <name evidence="1" type="ORF">Psi01_03800</name>
</gene>
<dbReference type="EMBL" id="BOOJ01000006">
    <property type="protein sequence ID" value="GIH89750.1"/>
    <property type="molecule type" value="Genomic_DNA"/>
</dbReference>
<organism evidence="1 2">
    <name type="scientific">Planobispora siamensis</name>
    <dbReference type="NCBI Taxonomy" id="936338"/>
    <lineage>
        <taxon>Bacteria</taxon>
        <taxon>Bacillati</taxon>
        <taxon>Actinomycetota</taxon>
        <taxon>Actinomycetes</taxon>
        <taxon>Streptosporangiales</taxon>
        <taxon>Streptosporangiaceae</taxon>
        <taxon>Planobispora</taxon>
    </lineage>
</organism>
<accession>A0A8J3WHS9</accession>
<comment type="caution">
    <text evidence="1">The sequence shown here is derived from an EMBL/GenBank/DDBJ whole genome shotgun (WGS) entry which is preliminary data.</text>
</comment>
<keyword evidence="2" id="KW-1185">Reference proteome</keyword>